<evidence type="ECO:0000256" key="2">
    <source>
        <dbReference type="ARBA" id="ARBA00022729"/>
    </source>
</evidence>
<dbReference type="SUPFAM" id="SSF53474">
    <property type="entry name" value="alpha/beta-Hydrolases"/>
    <property type="match status" value="1"/>
</dbReference>
<gene>
    <name evidence="6" type="ORF">ACFSSE_12960</name>
</gene>
<feature type="signal peptide" evidence="4">
    <location>
        <begin position="1"/>
        <end position="19"/>
    </location>
</feature>
<name>A0ABW5TTK6_9SPHI</name>
<evidence type="ECO:0000256" key="4">
    <source>
        <dbReference type="SAM" id="SignalP"/>
    </source>
</evidence>
<dbReference type="Proteomes" id="UP001597546">
    <property type="component" value="Unassembled WGS sequence"/>
</dbReference>
<evidence type="ECO:0000256" key="1">
    <source>
        <dbReference type="ARBA" id="ARBA00022487"/>
    </source>
</evidence>
<protein>
    <submittedName>
        <fullName evidence="6">Acetylxylan esterase</fullName>
    </submittedName>
</protein>
<evidence type="ECO:0000313" key="6">
    <source>
        <dbReference type="EMBL" id="MFD2732612.1"/>
    </source>
</evidence>
<feature type="chain" id="PRO_5045537276" evidence="4">
    <location>
        <begin position="20"/>
        <end position="444"/>
    </location>
</feature>
<dbReference type="InterPro" id="IPR029058">
    <property type="entry name" value="AB_hydrolase_fold"/>
</dbReference>
<evidence type="ECO:0000259" key="5">
    <source>
        <dbReference type="Pfam" id="PF22244"/>
    </source>
</evidence>
<keyword evidence="3" id="KW-0378">Hydrolase</keyword>
<evidence type="ECO:0000256" key="3">
    <source>
        <dbReference type="ARBA" id="ARBA00022801"/>
    </source>
</evidence>
<organism evidence="6 7">
    <name type="scientific">Pedobacter alpinus</name>
    <dbReference type="NCBI Taxonomy" id="1590643"/>
    <lineage>
        <taxon>Bacteria</taxon>
        <taxon>Pseudomonadati</taxon>
        <taxon>Bacteroidota</taxon>
        <taxon>Sphingobacteriia</taxon>
        <taxon>Sphingobacteriales</taxon>
        <taxon>Sphingobacteriaceae</taxon>
        <taxon>Pedobacter</taxon>
    </lineage>
</organism>
<sequence length="444" mass="49076">MRKLLIFIQVIFYLSSASAQTFKSSRDSINHFNQIDYQQMLNLLGIESLRPGPSGSPTAENVANVDESKATPYASLPDPLTLNNGEPVNTAEVWWDKRRPQIVEDFDREIYGRTPKNLPKVIWEIVSETKGFEGEILVITKQLIGRVDNSSFPTIEVNIELTLTTPANAKVAVPVIMEFGFKFPANFNRPERPANSPPDWKQQLINEGWGYAIIYPNTIQADNGAGLKEGIIGLSNKGQARKVDDWGALKAWAWGASKALDYFETDPSVDAKKVGIEGVSRYGKAALVTMAFDQRFAIGFIASSGQGGAKIARRVYGEQVENVASSSEYHWMAGNYIKYAGPLTPNDMPVDAHELIALCAPRPVFISCGSPKVEGSWVDDVGMFLGAVHAGPVYKLLGKQDLDTTKFPEIETFLNGDIAFRQHIGGHTAAPNWSYFIQFAKKYF</sequence>
<dbReference type="InterPro" id="IPR054579">
    <property type="entry name" value="GCE-like_dom"/>
</dbReference>
<accession>A0ABW5TTK6</accession>
<proteinExistence type="predicted"/>
<dbReference type="EMBL" id="JBHULV010000045">
    <property type="protein sequence ID" value="MFD2732612.1"/>
    <property type="molecule type" value="Genomic_DNA"/>
</dbReference>
<dbReference type="Pfam" id="PF22244">
    <property type="entry name" value="GCE_fung"/>
    <property type="match status" value="1"/>
</dbReference>
<comment type="caution">
    <text evidence="6">The sequence shown here is derived from an EMBL/GenBank/DDBJ whole genome shotgun (WGS) entry which is preliminary data.</text>
</comment>
<keyword evidence="2 4" id="KW-0732">Signal</keyword>
<feature type="domain" description="4-O-methyl-glucuronoyl methylesterase-like" evidence="5">
    <location>
        <begin position="245"/>
        <end position="398"/>
    </location>
</feature>
<keyword evidence="1" id="KW-0719">Serine esterase</keyword>
<dbReference type="Gene3D" id="3.40.50.1820">
    <property type="entry name" value="alpha/beta hydrolase"/>
    <property type="match status" value="1"/>
</dbReference>
<reference evidence="7" key="1">
    <citation type="journal article" date="2019" name="Int. J. Syst. Evol. Microbiol.">
        <title>The Global Catalogue of Microorganisms (GCM) 10K type strain sequencing project: providing services to taxonomists for standard genome sequencing and annotation.</title>
        <authorList>
            <consortium name="The Broad Institute Genomics Platform"/>
            <consortium name="The Broad Institute Genome Sequencing Center for Infectious Disease"/>
            <person name="Wu L."/>
            <person name="Ma J."/>
        </authorList>
    </citation>
    <scope>NUCLEOTIDE SEQUENCE [LARGE SCALE GENOMIC DNA]</scope>
    <source>
        <strain evidence="7">KCTC 42456</strain>
    </source>
</reference>
<evidence type="ECO:0000313" key="7">
    <source>
        <dbReference type="Proteomes" id="UP001597546"/>
    </source>
</evidence>
<keyword evidence="7" id="KW-1185">Reference proteome</keyword>
<dbReference type="RefSeq" id="WP_379047249.1">
    <property type="nucleotide sequence ID" value="NZ_JBHSKW010000064.1"/>
</dbReference>